<dbReference type="EMBL" id="LR798261">
    <property type="protein sequence ID" value="CAB5218736.1"/>
    <property type="molecule type" value="Genomic_DNA"/>
</dbReference>
<evidence type="ECO:0000313" key="1">
    <source>
        <dbReference type="EMBL" id="CAB5218736.1"/>
    </source>
</evidence>
<sequence>MSNVFFASDHHFHHANILNFKRDDGVTPLRVFDDVNHMNEYMIMQHNRVVGIKDKVYFLGDVTVTKNAEGLKILDRMNGEKILVRGNHDLCKLSQYAQYFRDVRGVARLDNFVMSHVPLHPDSLERWGVNVHGHLHHREVKMSLSQLPDFRYYSVCMERLDDYTPISLEDLKKNFK</sequence>
<dbReference type="Gene3D" id="3.60.21.10">
    <property type="match status" value="1"/>
</dbReference>
<dbReference type="GO" id="GO:0016787">
    <property type="term" value="F:hydrolase activity"/>
    <property type="evidence" value="ECO:0007669"/>
    <property type="project" value="UniProtKB-KW"/>
</dbReference>
<reference evidence="1" key="1">
    <citation type="submission" date="2020-05" db="EMBL/GenBank/DDBJ databases">
        <authorList>
            <person name="Chiriac C."/>
            <person name="Salcher M."/>
            <person name="Ghai R."/>
            <person name="Kavagutti S V."/>
        </authorList>
    </citation>
    <scope>NUCLEOTIDE SEQUENCE</scope>
</reference>
<dbReference type="InterPro" id="IPR029052">
    <property type="entry name" value="Metallo-depent_PP-like"/>
</dbReference>
<accession>A0A6J7WLN4</accession>
<name>A0A6J7WLN4_9CAUD</name>
<gene>
    <name evidence="1" type="ORF">UFOVP218_103</name>
</gene>
<dbReference type="SUPFAM" id="SSF56300">
    <property type="entry name" value="Metallo-dependent phosphatases"/>
    <property type="match status" value="1"/>
</dbReference>
<protein>
    <submittedName>
        <fullName evidence="1">COG4186 Predicted phosphoesterase or phosphohydrolase</fullName>
    </submittedName>
</protein>
<proteinExistence type="predicted"/>
<organism evidence="1">
    <name type="scientific">uncultured Caudovirales phage</name>
    <dbReference type="NCBI Taxonomy" id="2100421"/>
    <lineage>
        <taxon>Viruses</taxon>
        <taxon>Duplodnaviria</taxon>
        <taxon>Heunggongvirae</taxon>
        <taxon>Uroviricota</taxon>
        <taxon>Caudoviricetes</taxon>
        <taxon>Peduoviridae</taxon>
        <taxon>Maltschvirus</taxon>
        <taxon>Maltschvirus maltsch</taxon>
    </lineage>
</organism>
<keyword evidence="1" id="KW-0378">Hydrolase</keyword>